<evidence type="ECO:0000256" key="6">
    <source>
        <dbReference type="RuleBase" id="RU004466"/>
    </source>
</evidence>
<dbReference type="Gene3D" id="1.10.600.10">
    <property type="entry name" value="Farnesyl Diphosphate Synthase"/>
    <property type="match status" value="1"/>
</dbReference>
<sequence length="328" mass="36492">MLSFWQDYPEIQNKLIAVQELMAERLKINNQEIESALQKMTSRGGKMVRPALFFLFAGLNSDESDPKMQERLLKIAASLEMLHSATLIHDDIIDDSPLRRGMPSVEAQFGKDVAVYTGDFVYTIFFELLIETMVSTPFLTKNAKSMKKILQGELTQMQSAFDATISVHKYLKAISGKTAELLSLSCLEGAYFSGADKSVQHSAGKIGRAIGLAFQVYDDILNFSVGLDEENKPILTDVRLGIFTLPLLIARENEPATIMPFLEHPEKLTREQCLDLAKLVEEAGGIAGALLFANSLTDKALEEIEKLPAGRSRDILSEATQLLLQRKY</sequence>
<dbReference type="InterPro" id="IPR033749">
    <property type="entry name" value="Polyprenyl_synt_CS"/>
</dbReference>
<dbReference type="SFLD" id="SFLDS00005">
    <property type="entry name" value="Isoprenoid_Synthase_Type_I"/>
    <property type="match status" value="1"/>
</dbReference>
<dbReference type="PROSITE" id="PS00444">
    <property type="entry name" value="POLYPRENYL_SYNTHASE_2"/>
    <property type="match status" value="1"/>
</dbReference>
<comment type="cofactor">
    <cofactor evidence="1">
        <name>Mg(2+)</name>
        <dbReference type="ChEBI" id="CHEBI:18420"/>
    </cofactor>
</comment>
<dbReference type="GO" id="GO:0004659">
    <property type="term" value="F:prenyltransferase activity"/>
    <property type="evidence" value="ECO:0007669"/>
    <property type="project" value="InterPro"/>
</dbReference>
<evidence type="ECO:0000256" key="5">
    <source>
        <dbReference type="ARBA" id="ARBA00022842"/>
    </source>
</evidence>
<dbReference type="OrthoDB" id="9805316at2"/>
<dbReference type="InterPro" id="IPR008949">
    <property type="entry name" value="Isoprenoid_synthase_dom_sf"/>
</dbReference>
<dbReference type="RefSeq" id="WP_096817916.1">
    <property type="nucleotide sequence ID" value="NZ_JXJU01000005.1"/>
</dbReference>
<dbReference type="PROSITE" id="PS00723">
    <property type="entry name" value="POLYPRENYL_SYNTHASE_1"/>
    <property type="match status" value="1"/>
</dbReference>
<comment type="similarity">
    <text evidence="2 6">Belongs to the FPP/GGPP synthase family.</text>
</comment>
<dbReference type="Pfam" id="PF00348">
    <property type="entry name" value="polyprenyl_synt"/>
    <property type="match status" value="1"/>
</dbReference>
<keyword evidence="8" id="KW-1185">Reference proteome</keyword>
<name>A0A2A5RLJ6_9LACT</name>
<evidence type="ECO:0000256" key="4">
    <source>
        <dbReference type="ARBA" id="ARBA00022723"/>
    </source>
</evidence>
<keyword evidence="3 6" id="KW-0808">Transferase</keyword>
<dbReference type="InterPro" id="IPR000092">
    <property type="entry name" value="Polyprenyl_synt"/>
</dbReference>
<evidence type="ECO:0000256" key="1">
    <source>
        <dbReference type="ARBA" id="ARBA00001946"/>
    </source>
</evidence>
<dbReference type="STRING" id="1291764.GCA_001311235_02662"/>
<dbReference type="Proteomes" id="UP000218181">
    <property type="component" value="Unassembled WGS sequence"/>
</dbReference>
<keyword evidence="5" id="KW-0460">Magnesium</keyword>
<evidence type="ECO:0000313" key="8">
    <source>
        <dbReference type="Proteomes" id="UP000218181"/>
    </source>
</evidence>
<evidence type="ECO:0000256" key="3">
    <source>
        <dbReference type="ARBA" id="ARBA00022679"/>
    </source>
</evidence>
<gene>
    <name evidence="7" type="ORF">RT41_GL001445</name>
</gene>
<dbReference type="GO" id="GO:0046872">
    <property type="term" value="F:metal ion binding"/>
    <property type="evidence" value="ECO:0007669"/>
    <property type="project" value="UniProtKB-KW"/>
</dbReference>
<protein>
    <submittedName>
        <fullName evidence="7">Prenyl transferase</fullName>
    </submittedName>
</protein>
<proteinExistence type="inferred from homology"/>
<dbReference type="EMBL" id="JXJU01000005">
    <property type="protein sequence ID" value="PCS00134.1"/>
    <property type="molecule type" value="Genomic_DNA"/>
</dbReference>
<dbReference type="PANTHER" id="PTHR12001">
    <property type="entry name" value="GERANYLGERANYL PYROPHOSPHATE SYNTHASE"/>
    <property type="match status" value="1"/>
</dbReference>
<organism evidence="7 8">
    <name type="scientific">Lactococcus fujiensis JCM 16395</name>
    <dbReference type="NCBI Taxonomy" id="1291764"/>
    <lineage>
        <taxon>Bacteria</taxon>
        <taxon>Bacillati</taxon>
        <taxon>Bacillota</taxon>
        <taxon>Bacilli</taxon>
        <taxon>Lactobacillales</taxon>
        <taxon>Streptococcaceae</taxon>
        <taxon>Lactococcus</taxon>
    </lineage>
</organism>
<dbReference type="GO" id="GO:0008299">
    <property type="term" value="P:isoprenoid biosynthetic process"/>
    <property type="evidence" value="ECO:0007669"/>
    <property type="project" value="InterPro"/>
</dbReference>
<reference evidence="7 8" key="1">
    <citation type="submission" date="2014-12" db="EMBL/GenBank/DDBJ databases">
        <title>Draft genome sequences of 10 type strains of Lactococcus.</title>
        <authorList>
            <person name="Sun Z."/>
            <person name="Zhong Z."/>
            <person name="Liu W."/>
            <person name="Zhang W."/>
            <person name="Zhang H."/>
        </authorList>
    </citation>
    <scope>NUCLEOTIDE SEQUENCE [LARGE SCALE GENOMIC DNA]</scope>
    <source>
        <strain evidence="7 8">JCM 16395</strain>
    </source>
</reference>
<evidence type="ECO:0000256" key="2">
    <source>
        <dbReference type="ARBA" id="ARBA00006706"/>
    </source>
</evidence>
<evidence type="ECO:0000313" key="7">
    <source>
        <dbReference type="EMBL" id="PCS00134.1"/>
    </source>
</evidence>
<dbReference type="PANTHER" id="PTHR12001:SF69">
    <property type="entry name" value="ALL TRANS-POLYPRENYL-DIPHOSPHATE SYNTHASE PDSS1"/>
    <property type="match status" value="1"/>
</dbReference>
<comment type="caution">
    <text evidence="7">The sequence shown here is derived from an EMBL/GenBank/DDBJ whole genome shotgun (WGS) entry which is preliminary data.</text>
</comment>
<dbReference type="SUPFAM" id="SSF48576">
    <property type="entry name" value="Terpenoid synthases"/>
    <property type="match status" value="1"/>
</dbReference>
<dbReference type="AlphaFoldDB" id="A0A2A5RLJ6"/>
<accession>A0A2A5RLJ6</accession>
<dbReference type="CDD" id="cd00685">
    <property type="entry name" value="Trans_IPPS_HT"/>
    <property type="match status" value="1"/>
</dbReference>
<keyword evidence="4" id="KW-0479">Metal-binding</keyword>